<name>A0A1C6T926_9ACTN</name>
<evidence type="ECO:0000313" key="3">
    <source>
        <dbReference type="EMBL" id="SCL38316.1"/>
    </source>
</evidence>
<feature type="transmembrane region" description="Helical" evidence="2">
    <location>
        <begin position="62"/>
        <end position="91"/>
    </location>
</feature>
<feature type="transmembrane region" description="Helical" evidence="2">
    <location>
        <begin position="21"/>
        <end position="42"/>
    </location>
</feature>
<organism evidence="3 4">
    <name type="scientific">Micromonospora pallida</name>
    <dbReference type="NCBI Taxonomy" id="145854"/>
    <lineage>
        <taxon>Bacteria</taxon>
        <taxon>Bacillati</taxon>
        <taxon>Actinomycetota</taxon>
        <taxon>Actinomycetes</taxon>
        <taxon>Micromonosporales</taxon>
        <taxon>Micromonosporaceae</taxon>
        <taxon>Micromonospora</taxon>
    </lineage>
</organism>
<reference evidence="4" key="1">
    <citation type="submission" date="2016-06" db="EMBL/GenBank/DDBJ databases">
        <authorList>
            <person name="Varghese N."/>
            <person name="Submissions Spin"/>
        </authorList>
    </citation>
    <scope>NUCLEOTIDE SEQUENCE [LARGE SCALE GENOMIC DNA]</scope>
    <source>
        <strain evidence="4">DSM 43817</strain>
    </source>
</reference>
<accession>A0A1C6T926</accession>
<feature type="compositionally biased region" description="Low complexity" evidence="1">
    <location>
        <begin position="306"/>
        <end position="341"/>
    </location>
</feature>
<evidence type="ECO:0000313" key="4">
    <source>
        <dbReference type="Proteomes" id="UP000198959"/>
    </source>
</evidence>
<keyword evidence="2" id="KW-1133">Transmembrane helix</keyword>
<dbReference type="Proteomes" id="UP000198959">
    <property type="component" value="Unassembled WGS sequence"/>
</dbReference>
<feature type="transmembrane region" description="Helical" evidence="2">
    <location>
        <begin position="103"/>
        <end position="123"/>
    </location>
</feature>
<feature type="transmembrane region" description="Helical" evidence="2">
    <location>
        <begin position="154"/>
        <end position="179"/>
    </location>
</feature>
<gene>
    <name evidence="3" type="ORF">GA0074692_4971</name>
</gene>
<evidence type="ECO:0000256" key="1">
    <source>
        <dbReference type="SAM" id="MobiDB-lite"/>
    </source>
</evidence>
<feature type="compositionally biased region" description="Pro residues" evidence="1">
    <location>
        <begin position="231"/>
        <end position="265"/>
    </location>
</feature>
<protein>
    <submittedName>
        <fullName evidence="3">Uncharacterized protein</fullName>
    </submittedName>
</protein>
<sequence>MAETHSTPARVRPGSVTISSYLLILVAGIQVINLILTLATLGETRRVLEDAYADSSVNGMDAIADFAIVAAVGSGLITLLMAVGLVVLAVLNNRGKNGARITTWVLGGILLCCSGGSLVSGAVGSFSGPVGGSSADMPSQEEIARRLEDALPSWYTPVSTLVNLVAVLALIAALVLLALPASNQFFRKPQPAWEPSLPGAYPGYPTGTPGYPTHGQPGYPTSGQPGYPAAPGYPPHGQPGYPPAPGYPPHGQPGYPPAPGYPSHPGPGSSDQPGYPPSSGTDQPGQPPATGSDGPYGDPSPRHDSPGSSPSGDSPGSSPSNDSPGSSSSGDSSGSTPPSGS</sequence>
<feature type="compositionally biased region" description="Low complexity" evidence="1">
    <location>
        <begin position="198"/>
        <end position="230"/>
    </location>
</feature>
<feature type="region of interest" description="Disordered" evidence="1">
    <location>
        <begin position="197"/>
        <end position="341"/>
    </location>
</feature>
<proteinExistence type="predicted"/>
<dbReference type="EMBL" id="FMHW01000002">
    <property type="protein sequence ID" value="SCL38316.1"/>
    <property type="molecule type" value="Genomic_DNA"/>
</dbReference>
<keyword evidence="4" id="KW-1185">Reference proteome</keyword>
<dbReference type="AlphaFoldDB" id="A0A1C6T926"/>
<keyword evidence="2" id="KW-0472">Membrane</keyword>
<dbReference type="STRING" id="145854.GA0074692_4971"/>
<evidence type="ECO:0000256" key="2">
    <source>
        <dbReference type="SAM" id="Phobius"/>
    </source>
</evidence>
<keyword evidence="2" id="KW-0812">Transmembrane</keyword>